<evidence type="ECO:0000313" key="4">
    <source>
        <dbReference type="Proteomes" id="UP000189059"/>
    </source>
</evidence>
<reference evidence="3 4" key="2">
    <citation type="submission" date="2016-12" db="EMBL/GenBank/DDBJ databases">
        <title>Genome sequencing and description of Paenibacillus sp. nov. from high altitude lake in the Indian Trans- Himalayas.</title>
        <authorList>
            <person name="Kiran S."/>
            <person name="Swarnkar M.K."/>
            <person name="Rana A."/>
            <person name="Tewari R."/>
            <person name="Gulati A."/>
        </authorList>
    </citation>
    <scope>NUCLEOTIDE SEQUENCE [LARGE SCALE GENOMIC DNA]</scope>
    <source>
        <strain evidence="3 4">IHBB 9951</strain>
    </source>
</reference>
<dbReference type="AlphaFoldDB" id="A0A1B2DTU3"/>
<dbReference type="NCBIfam" id="NF042414">
    <property type="entry name" value="CLC_0170_fam"/>
    <property type="match status" value="1"/>
</dbReference>
<keyword evidence="1" id="KW-0812">Transmembrane</keyword>
<dbReference type="RefSeq" id="WP_077566301.1">
    <property type="nucleotide sequence ID" value="NZ_CP016809.1"/>
</dbReference>
<name>A0A1B2DTU3_9BACL</name>
<feature type="transmembrane region" description="Helical" evidence="1">
    <location>
        <begin position="6"/>
        <end position="26"/>
    </location>
</feature>
<organism evidence="2">
    <name type="scientific">Paenibacillus ihbetae</name>
    <dbReference type="NCBI Taxonomy" id="1870820"/>
    <lineage>
        <taxon>Bacteria</taxon>
        <taxon>Bacillati</taxon>
        <taxon>Bacillota</taxon>
        <taxon>Bacilli</taxon>
        <taxon>Bacillales</taxon>
        <taxon>Paenibacillaceae</taxon>
        <taxon>Paenibacillus</taxon>
    </lineage>
</organism>
<gene>
    <name evidence="3" type="ORF">BBD40_06150</name>
    <name evidence="2" type="ORF">BBD41_00150</name>
</gene>
<proteinExistence type="predicted"/>
<evidence type="ECO:0000313" key="3">
    <source>
        <dbReference type="EMBL" id="OOC61494.1"/>
    </source>
</evidence>
<dbReference type="EMBL" id="CP016809">
    <property type="protein sequence ID" value="ANY71132.1"/>
    <property type="molecule type" value="Genomic_DNA"/>
</dbReference>
<dbReference type="OrthoDB" id="2897521at2"/>
<reference evidence="2" key="1">
    <citation type="submission" date="2016-08" db="EMBL/GenBank/DDBJ databases">
        <title>Complete Genome Seqeunce of Paenibacillus sp. nov. IHBB 9852 from high altitute lake of Indian trans-Himalayas.</title>
        <authorList>
            <person name="Kiran S."/>
            <person name="Swarnkar M.K."/>
            <person name="Rana A."/>
            <person name="Tewari R."/>
            <person name="Gulati A."/>
        </authorList>
    </citation>
    <scope>NUCLEOTIDE SEQUENCE [LARGE SCALE GENOMIC DNA]</scope>
    <source>
        <strain evidence="2">IHBB 9852</strain>
    </source>
</reference>
<protein>
    <submittedName>
        <fullName evidence="2">Uncharacterized protein</fullName>
    </submittedName>
</protein>
<dbReference type="InterPro" id="IPR049971">
    <property type="entry name" value="CLC_0170-like"/>
</dbReference>
<keyword evidence="4" id="KW-1185">Reference proteome</keyword>
<dbReference type="EMBL" id="MRVI01000001">
    <property type="protein sequence ID" value="OOC61494.1"/>
    <property type="molecule type" value="Genomic_DNA"/>
</dbReference>
<evidence type="ECO:0000256" key="1">
    <source>
        <dbReference type="SAM" id="Phobius"/>
    </source>
</evidence>
<dbReference type="KEGG" id="pib:BBD41_00150"/>
<keyword evidence="1" id="KW-1133">Transmembrane helix</keyword>
<sequence length="69" mass="7897">MIGEIYSGYLYVAIAIWILTGLFNLVVDTRKYDESQMDKEKKVSRVLGWTNIVLGIVIFVGAMTLKIIW</sequence>
<dbReference type="Proteomes" id="UP000189059">
    <property type="component" value="Unassembled WGS sequence"/>
</dbReference>
<dbReference type="GeneID" id="48306626"/>
<keyword evidence="1" id="KW-0472">Membrane</keyword>
<feature type="transmembrane region" description="Helical" evidence="1">
    <location>
        <begin position="46"/>
        <end position="68"/>
    </location>
</feature>
<evidence type="ECO:0000313" key="2">
    <source>
        <dbReference type="EMBL" id="ANY71132.1"/>
    </source>
</evidence>
<accession>A0A1B2DTU3</accession>